<feature type="compositionally biased region" description="Polar residues" evidence="1">
    <location>
        <begin position="1025"/>
        <end position="1035"/>
    </location>
</feature>
<accession>A0A550CWJ3</accession>
<feature type="region of interest" description="Disordered" evidence="1">
    <location>
        <begin position="956"/>
        <end position="1345"/>
    </location>
</feature>
<dbReference type="InterPro" id="IPR036420">
    <property type="entry name" value="BRCT_dom_sf"/>
</dbReference>
<reference evidence="3 4" key="1">
    <citation type="journal article" date="2019" name="New Phytol.">
        <title>Comparative genomics reveals unique wood-decay strategies and fruiting body development in the Schizophyllaceae.</title>
        <authorList>
            <person name="Almasi E."/>
            <person name="Sahu N."/>
            <person name="Krizsan K."/>
            <person name="Balint B."/>
            <person name="Kovacs G.M."/>
            <person name="Kiss B."/>
            <person name="Cseklye J."/>
            <person name="Drula E."/>
            <person name="Henrissat B."/>
            <person name="Nagy I."/>
            <person name="Chovatia M."/>
            <person name="Adam C."/>
            <person name="LaButti K."/>
            <person name="Lipzen A."/>
            <person name="Riley R."/>
            <person name="Grigoriev I.V."/>
            <person name="Nagy L.G."/>
        </authorList>
    </citation>
    <scope>NUCLEOTIDE SEQUENCE [LARGE SCALE GENOMIC DNA]</scope>
    <source>
        <strain evidence="3 4">NL-1724</strain>
    </source>
</reference>
<feature type="compositionally biased region" description="Low complexity" evidence="1">
    <location>
        <begin position="1280"/>
        <end position="1292"/>
    </location>
</feature>
<feature type="compositionally biased region" description="Low complexity" evidence="1">
    <location>
        <begin position="831"/>
        <end position="846"/>
    </location>
</feature>
<feature type="compositionally biased region" description="Polar residues" evidence="1">
    <location>
        <begin position="1601"/>
        <end position="1611"/>
    </location>
</feature>
<dbReference type="STRING" id="97359.A0A550CWJ3"/>
<dbReference type="CDD" id="cd17716">
    <property type="entry name" value="BRCT_microcephalin_rpt1"/>
    <property type="match status" value="1"/>
</dbReference>
<feature type="compositionally biased region" description="Basic and acidic residues" evidence="1">
    <location>
        <begin position="585"/>
        <end position="613"/>
    </location>
</feature>
<feature type="compositionally biased region" description="Basic and acidic residues" evidence="1">
    <location>
        <begin position="847"/>
        <end position="867"/>
    </location>
</feature>
<feature type="domain" description="BRCT" evidence="2">
    <location>
        <begin position="1631"/>
        <end position="1724"/>
    </location>
</feature>
<feature type="region of interest" description="Disordered" evidence="1">
    <location>
        <begin position="1"/>
        <end position="158"/>
    </location>
</feature>
<name>A0A550CWJ3_9AGAR</name>
<dbReference type="SUPFAM" id="SSF52113">
    <property type="entry name" value="BRCT domain"/>
    <property type="match status" value="1"/>
</dbReference>
<feature type="compositionally biased region" description="Polar residues" evidence="1">
    <location>
        <begin position="1335"/>
        <end position="1345"/>
    </location>
</feature>
<dbReference type="EMBL" id="VDMD01000001">
    <property type="protein sequence ID" value="TRM69166.1"/>
    <property type="molecule type" value="Genomic_DNA"/>
</dbReference>
<feature type="compositionally biased region" description="Basic and acidic residues" evidence="1">
    <location>
        <begin position="1614"/>
        <end position="1630"/>
    </location>
</feature>
<feature type="compositionally biased region" description="Low complexity" evidence="1">
    <location>
        <begin position="1132"/>
        <end position="1142"/>
    </location>
</feature>
<feature type="compositionally biased region" description="Low complexity" evidence="1">
    <location>
        <begin position="1311"/>
        <end position="1320"/>
    </location>
</feature>
<proteinExistence type="predicted"/>
<dbReference type="OrthoDB" id="2384350at2759"/>
<feature type="compositionally biased region" description="Low complexity" evidence="1">
    <location>
        <begin position="877"/>
        <end position="907"/>
    </location>
</feature>
<evidence type="ECO:0000313" key="3">
    <source>
        <dbReference type="EMBL" id="TRM69166.1"/>
    </source>
</evidence>
<feature type="compositionally biased region" description="Polar residues" evidence="1">
    <location>
        <begin position="668"/>
        <end position="678"/>
    </location>
</feature>
<feature type="compositionally biased region" description="Basic and acidic residues" evidence="1">
    <location>
        <begin position="620"/>
        <end position="652"/>
    </location>
</feature>
<feature type="compositionally biased region" description="Polar residues" evidence="1">
    <location>
        <begin position="131"/>
        <end position="149"/>
    </location>
</feature>
<feature type="region of interest" description="Disordered" evidence="1">
    <location>
        <begin position="372"/>
        <end position="915"/>
    </location>
</feature>
<feature type="compositionally biased region" description="Basic and acidic residues" evidence="1">
    <location>
        <begin position="86"/>
        <end position="105"/>
    </location>
</feature>
<feature type="compositionally biased region" description="Low complexity" evidence="1">
    <location>
        <begin position="1165"/>
        <end position="1190"/>
    </location>
</feature>
<evidence type="ECO:0000256" key="1">
    <source>
        <dbReference type="SAM" id="MobiDB-lite"/>
    </source>
</evidence>
<protein>
    <recommendedName>
        <fullName evidence="2">BRCT domain-containing protein</fullName>
    </recommendedName>
</protein>
<feature type="compositionally biased region" description="Polar residues" evidence="1">
    <location>
        <begin position="1262"/>
        <end position="1274"/>
    </location>
</feature>
<feature type="region of interest" description="Disordered" evidence="1">
    <location>
        <begin position="1567"/>
        <end position="1630"/>
    </location>
</feature>
<feature type="compositionally biased region" description="Basic and acidic residues" evidence="1">
    <location>
        <begin position="1198"/>
        <end position="1207"/>
    </location>
</feature>
<organism evidence="3 4">
    <name type="scientific">Schizophyllum amplum</name>
    <dbReference type="NCBI Taxonomy" id="97359"/>
    <lineage>
        <taxon>Eukaryota</taxon>
        <taxon>Fungi</taxon>
        <taxon>Dikarya</taxon>
        <taxon>Basidiomycota</taxon>
        <taxon>Agaricomycotina</taxon>
        <taxon>Agaricomycetes</taxon>
        <taxon>Agaricomycetidae</taxon>
        <taxon>Agaricales</taxon>
        <taxon>Schizophyllaceae</taxon>
        <taxon>Schizophyllum</taxon>
    </lineage>
</organism>
<gene>
    <name evidence="3" type="ORF">BD626DRAFT_579788</name>
</gene>
<dbReference type="Proteomes" id="UP000320762">
    <property type="component" value="Unassembled WGS sequence"/>
</dbReference>
<feature type="region of interest" description="Disordered" evidence="1">
    <location>
        <begin position="1362"/>
        <end position="1513"/>
    </location>
</feature>
<feature type="region of interest" description="Disordered" evidence="1">
    <location>
        <begin position="174"/>
        <end position="214"/>
    </location>
</feature>
<keyword evidence="4" id="KW-1185">Reference proteome</keyword>
<feature type="compositionally biased region" description="Low complexity" evidence="1">
    <location>
        <begin position="376"/>
        <end position="564"/>
    </location>
</feature>
<evidence type="ECO:0000259" key="2">
    <source>
        <dbReference type="PROSITE" id="PS50172"/>
    </source>
</evidence>
<feature type="compositionally biased region" description="Acidic residues" evidence="1">
    <location>
        <begin position="1208"/>
        <end position="1226"/>
    </location>
</feature>
<feature type="compositionally biased region" description="Low complexity" evidence="1">
    <location>
        <begin position="700"/>
        <end position="720"/>
    </location>
</feature>
<evidence type="ECO:0000313" key="4">
    <source>
        <dbReference type="Proteomes" id="UP000320762"/>
    </source>
</evidence>
<dbReference type="InterPro" id="IPR001357">
    <property type="entry name" value="BRCT_dom"/>
</dbReference>
<dbReference type="PROSITE" id="PS50172">
    <property type="entry name" value="BRCT"/>
    <property type="match status" value="1"/>
</dbReference>
<feature type="compositionally biased region" description="Low complexity" evidence="1">
    <location>
        <begin position="272"/>
        <end position="289"/>
    </location>
</feature>
<comment type="caution">
    <text evidence="3">The sequence shown here is derived from an EMBL/GenBank/DDBJ whole genome shotgun (WGS) entry which is preliminary data.</text>
</comment>
<feature type="region of interest" description="Disordered" evidence="1">
    <location>
        <begin position="227"/>
        <end position="350"/>
    </location>
</feature>
<feature type="compositionally biased region" description="Low complexity" evidence="1">
    <location>
        <begin position="1380"/>
        <end position="1399"/>
    </location>
</feature>
<feature type="compositionally biased region" description="Low complexity" evidence="1">
    <location>
        <begin position="1"/>
        <end position="17"/>
    </location>
</feature>
<dbReference type="Gene3D" id="3.40.50.10190">
    <property type="entry name" value="BRCT domain"/>
    <property type="match status" value="1"/>
</dbReference>
<feature type="compositionally biased region" description="Pro residues" evidence="1">
    <location>
        <begin position="306"/>
        <end position="322"/>
    </location>
</feature>
<sequence>MASRTAPARTRSRLALPDEPTLLSRSPLRTAKSANRTKTIKSVDGLDLQTGEPSEDGTSESAPKSGKRSASPPPTDEYKAGAGASDDGRELKRPRREDDPTRLSDEENLALPDDGSADHPDAASRPAPEHNTLNRVLQSNAQKPVSTIDVSHPPTAHSFDRARSVPLFPAPAPSIPHIDFTQPAFSPARPRARSRSPTKELSLRLMPGDPLKAPRMELARSTVERAATLQADMLAMADSGPSEPPPPSSTPDVLDTPDDMDTPSPEDAPVQPASLASDPPAIPIPISSAMPPPAAPAEPTALSAQEPPPFPVPAPPATPQAPPRAEAVPGSPLTPVPPTPMPALMTRHALQTTRHVLQTTYHDFQEDVLMEEADESSLSSLTSHSSHASLSSLSDLSSHASDPSRPSNPSQPSRPSDPSHPSLPSNPSQPSLSSLPSNSRLPRPGPSKAAVPTRPKAAAKTTKTAAAGRSKSSAAASKPTATGRTGAAAKSAAAASKLAATSKAVTSKPVAATKSNTEASTSNAAGASTSNAAASTSNAAGASKSNAAASTSNAAGASTSNPAAAPKPNAFTTLMANAAAKGKGKAAESKGKGKATESKGKAEGKSKAAEGKGKTMAAEGKGKAMEGKSRAMESKSKASEAKGKGKMEDSKGKMQSTDAGSSKPGPSRPTTPGLSRPTTPGPSRPVTPGSNPGLADRPKSAMADSSAAASSKRTALKSRAPSAAPDGRNPADARKSRAPSAAPKSRAPSAVPKSRAPSAAPRSRAPSAAPSEGFSWTPDKGKQRESSVASDKSRQSGHGGTKQSVKAKMRPREKPKLVSHFIFPDDEDVPLNDVDVPLNDVDVPLNDVHDHPDDAHVPLNDVDDHLNDMGAGKAGPSTKAGRAGASTATARARSSSRQPSWSRKPPSISKQPSVASMNVDTAITLNDGGNVEVAPRPSFELIPPAQFQFDALPAVNRRPDHSLPRGEATNDDIIMQDDTQGDSGQPPDSAMAICAPSSTDMDVSPPLHLDDVPLQSTAARDPTTESEVASTSILTNVLAESPDAMEHGEDPIAKAAALTAMTEPRPATNGTSPAEGEDATDRGRTRQKIQPARSRAPSKAPTRVTRSVSVHRLDDPSADVTPGTRGRETTRTRATSRVRPPSQAQDTRQSRATSRTRPVADRAPSRTSLRSRSTSRAAPRTPKPATKASALEASHAGSSREDEKSDMETSDLSELPDDDMDMDEDANVVHVSKSQAAVTIHKQLRRPPSKAGQAFLAKGTAPPSSKDATTSTKAPQARIAPSSSPAKAAPSPTKRVSTLTQPTAASVAKMTPKTPTKSTTVLIKKTPSPNKRARSNSMVRQSSSFSFRHGVRESLGILERALERVDKPAPSRPSTSMGFASDDTPSTSTTASMMNAPMTDLGPRGLKRSISADSEASLSKRPSFDRPDPNAVAGPSRPKLTQKPLAFFRRPGGAGPFGHRAPKASRQPTLQTVAGSPVKGGAPPNYDEEPMPQAGPSFLPSLQQPSEEHNDDDIEFVVTPEVVNEDAELAELIERNRAKDEAALMKPRVDPSAIRLEARRASSAFSALSQSLSELPPKRKPGDMGPPKTPPRLGTRGGLRSASSTYPSSGDSGKGGETESAKGKEKEAPEPKLDVLKGCVVFVDVRTDDGNEYQDVFKLNLKRLGARVLSRLSSSCTHIVYKNGLPNTAMKFRMMDPRPKVVGIRWAVECVERRQRVDEEGHLIDLEHVHVAGHLGKPKPARRRSLIPQLSRRESEDMDLDLDIDMDGGDADVSMQSMSSITSDEDNLTPLERARLRRKMREKA</sequence>
<feature type="compositionally biased region" description="Pro residues" evidence="1">
    <location>
        <begin position="332"/>
        <end position="341"/>
    </location>
</feature>
<feature type="compositionally biased region" description="Polar residues" evidence="1">
    <location>
        <begin position="1294"/>
        <end position="1304"/>
    </location>
</feature>
<feature type="compositionally biased region" description="Low complexity" evidence="1">
    <location>
        <begin position="738"/>
        <end position="771"/>
    </location>
</feature>
<feature type="region of interest" description="Disordered" evidence="1">
    <location>
        <begin position="1765"/>
        <end position="1792"/>
    </location>
</feature>
<feature type="compositionally biased region" description="Polar residues" evidence="1">
    <location>
        <begin position="1143"/>
        <end position="1156"/>
    </location>
</feature>